<dbReference type="OMA" id="LRWCIRL"/>
<reference evidence="3 4" key="1">
    <citation type="submission" date="2016-05" db="EMBL/GenBank/DDBJ databases">
        <title>Comparative analysis of secretome profiles of manganese(II)-oxidizing ascomycete fungi.</title>
        <authorList>
            <consortium name="DOE Joint Genome Institute"/>
            <person name="Zeiner C.A."/>
            <person name="Purvine S.O."/>
            <person name="Zink E.M."/>
            <person name="Wu S."/>
            <person name="Pasa-Tolic L."/>
            <person name="Chaput D.L."/>
            <person name="Haridas S."/>
            <person name="Grigoriev I.V."/>
            <person name="Santelli C.M."/>
            <person name="Hansel C.M."/>
        </authorList>
    </citation>
    <scope>NUCLEOTIDE SEQUENCE [LARGE SCALE GENOMIC DNA]</scope>
    <source>
        <strain evidence="3 4">SRC1lrK2f</strain>
    </source>
</reference>
<proteinExistence type="predicted"/>
<evidence type="ECO:0000259" key="2">
    <source>
        <dbReference type="PROSITE" id="PS50181"/>
    </source>
</evidence>
<evidence type="ECO:0000313" key="3">
    <source>
        <dbReference type="EMBL" id="OAG23522.1"/>
    </source>
</evidence>
<name>A0A177DWZ8_ALTAL</name>
<organism evidence="3 4">
    <name type="scientific">Alternaria alternata</name>
    <name type="common">Alternaria rot fungus</name>
    <name type="synonym">Torula alternata</name>
    <dbReference type="NCBI Taxonomy" id="5599"/>
    <lineage>
        <taxon>Eukaryota</taxon>
        <taxon>Fungi</taxon>
        <taxon>Dikarya</taxon>
        <taxon>Ascomycota</taxon>
        <taxon>Pezizomycotina</taxon>
        <taxon>Dothideomycetes</taxon>
        <taxon>Pleosporomycetidae</taxon>
        <taxon>Pleosporales</taxon>
        <taxon>Pleosporineae</taxon>
        <taxon>Pleosporaceae</taxon>
        <taxon>Alternaria</taxon>
        <taxon>Alternaria sect. Alternaria</taxon>
        <taxon>Alternaria alternata complex</taxon>
    </lineage>
</organism>
<gene>
    <name evidence="3" type="ORF">CC77DRAFT_984490</name>
</gene>
<feature type="domain" description="F-box" evidence="2">
    <location>
        <begin position="67"/>
        <end position="113"/>
    </location>
</feature>
<dbReference type="Proteomes" id="UP000077248">
    <property type="component" value="Unassembled WGS sequence"/>
</dbReference>
<dbReference type="VEuPathDB" id="FungiDB:CC77DRAFT_984490"/>
<dbReference type="InterPro" id="IPR036047">
    <property type="entry name" value="F-box-like_dom_sf"/>
</dbReference>
<dbReference type="SMART" id="SM00256">
    <property type="entry name" value="FBOX"/>
    <property type="match status" value="1"/>
</dbReference>
<dbReference type="EMBL" id="KV441473">
    <property type="protein sequence ID" value="OAG23522.1"/>
    <property type="molecule type" value="Genomic_DNA"/>
</dbReference>
<dbReference type="Pfam" id="PF12937">
    <property type="entry name" value="F-box-like"/>
    <property type="match status" value="1"/>
</dbReference>
<evidence type="ECO:0000256" key="1">
    <source>
        <dbReference type="SAM" id="MobiDB-lite"/>
    </source>
</evidence>
<dbReference type="KEGG" id="aalt:CC77DRAFT_984490"/>
<dbReference type="RefSeq" id="XP_018388943.1">
    <property type="nucleotide sequence ID" value="XM_018536177.1"/>
</dbReference>
<evidence type="ECO:0000313" key="4">
    <source>
        <dbReference type="Proteomes" id="UP000077248"/>
    </source>
</evidence>
<protein>
    <recommendedName>
        <fullName evidence="2">F-box domain-containing protein</fullName>
    </recommendedName>
</protein>
<keyword evidence="4" id="KW-1185">Reference proteome</keyword>
<sequence length="473" mass="54395">MSQSPGRFSAPVKLPYAPPSTPRSHSDDALPSYLRRHIQLGFTQDDVAALISSIDSSQAPPSSSNGNPTLAHLPAELLLQILEHVPVDHILDWRLVCRGFRDALDGRVLYHCLQRTRLVGYTGPRHGPFMEDLDEEEHEAVHLLEAGFLRIEEDTKYLEDKRPIWSNKHAVFKIKEEWYRAFRTMCGLETKPGDTINDVEPRWYGVLGRLALLREEEQFGQLRWCIRLDHAVLDLDFPLDKDCLHFDFNVDLRTGLVRVAWKDMLVRFLKTERALRILMEQKRDSPFTFSHHEDCLRAIRRARLLASLTSAQEDNTIRWAFRFLTPLFNTPADRHTSRLSQIEEDAIRTLLLLRRTASLSPSQLTYLQTLHATYQSLESSLRSLDATYTEFKSYMSMPGFQTTMLLPSMISNAKNVPGNPVAWSDELRLRIECQVARWKQQSEVMEKVRALLETSCEAMAAPEDGFDELGSDF</sequence>
<dbReference type="Gene3D" id="1.20.1280.50">
    <property type="match status" value="1"/>
</dbReference>
<dbReference type="AlphaFoldDB" id="A0A177DWZ8"/>
<dbReference type="PROSITE" id="PS50181">
    <property type="entry name" value="FBOX"/>
    <property type="match status" value="1"/>
</dbReference>
<dbReference type="GeneID" id="29121771"/>
<dbReference type="InterPro" id="IPR001810">
    <property type="entry name" value="F-box_dom"/>
</dbReference>
<feature type="region of interest" description="Disordered" evidence="1">
    <location>
        <begin position="1"/>
        <end position="29"/>
    </location>
</feature>
<accession>A0A177DWZ8</accession>
<dbReference type="SUPFAM" id="SSF81383">
    <property type="entry name" value="F-box domain"/>
    <property type="match status" value="1"/>
</dbReference>